<dbReference type="GO" id="GO:0006811">
    <property type="term" value="P:monoatomic ion transport"/>
    <property type="evidence" value="ECO:0007669"/>
    <property type="project" value="UniProtKB-KW"/>
</dbReference>
<dbReference type="PANTHER" id="PTHR33619:SF3">
    <property type="entry name" value="POLYSACCHARIDE EXPORT PROTEIN GFCE-RELATED"/>
    <property type="match status" value="1"/>
</dbReference>
<evidence type="ECO:0000256" key="10">
    <source>
        <dbReference type="ARBA" id="ARBA00023114"/>
    </source>
</evidence>
<keyword evidence="18" id="KW-1185">Reference proteome</keyword>
<evidence type="ECO:0000256" key="4">
    <source>
        <dbReference type="ARBA" id="ARBA00022452"/>
    </source>
</evidence>
<dbReference type="EMBL" id="RBII01000002">
    <property type="protein sequence ID" value="RKQ69099.1"/>
    <property type="molecule type" value="Genomic_DNA"/>
</dbReference>
<reference evidence="17 18" key="1">
    <citation type="submission" date="2018-10" db="EMBL/GenBank/DDBJ databases">
        <title>Genomic Encyclopedia of Type Strains, Phase IV (KMG-IV): sequencing the most valuable type-strain genomes for metagenomic binning, comparative biology and taxonomic classification.</title>
        <authorList>
            <person name="Goeker M."/>
        </authorList>
    </citation>
    <scope>NUCLEOTIDE SEQUENCE [LARGE SCALE GENOMIC DNA]</scope>
    <source>
        <strain evidence="17 18">DSM 22008</strain>
    </source>
</reference>
<evidence type="ECO:0000256" key="2">
    <source>
        <dbReference type="ARBA" id="ARBA00009450"/>
    </source>
</evidence>
<keyword evidence="12" id="KW-0564">Palmitate</keyword>
<evidence type="ECO:0000256" key="7">
    <source>
        <dbReference type="ARBA" id="ARBA00022729"/>
    </source>
</evidence>
<keyword evidence="5" id="KW-0762">Sugar transport</keyword>
<keyword evidence="8" id="KW-0625">Polysaccharide transport</keyword>
<name>A0A420WDK0_9PROT</name>
<dbReference type="GO" id="GO:0009279">
    <property type="term" value="C:cell outer membrane"/>
    <property type="evidence" value="ECO:0007669"/>
    <property type="project" value="UniProtKB-SubCell"/>
</dbReference>
<evidence type="ECO:0000259" key="16">
    <source>
        <dbReference type="Pfam" id="PF22461"/>
    </source>
</evidence>
<evidence type="ECO:0000256" key="8">
    <source>
        <dbReference type="ARBA" id="ARBA00023047"/>
    </source>
</evidence>
<evidence type="ECO:0000256" key="14">
    <source>
        <dbReference type="ARBA" id="ARBA00023288"/>
    </source>
</evidence>
<keyword evidence="13" id="KW-0998">Cell outer membrane</keyword>
<keyword evidence="7" id="KW-0732">Signal</keyword>
<dbReference type="Pfam" id="PF22461">
    <property type="entry name" value="SLBB_2"/>
    <property type="match status" value="1"/>
</dbReference>
<keyword evidence="9" id="KW-0406">Ion transport</keyword>
<protein>
    <submittedName>
        <fullName evidence="17">Protein involved in polysaccharide export with SLBB domain</fullName>
    </submittedName>
</protein>
<keyword evidence="3" id="KW-0813">Transport</keyword>
<evidence type="ECO:0000256" key="13">
    <source>
        <dbReference type="ARBA" id="ARBA00023237"/>
    </source>
</evidence>
<organism evidence="17 18">
    <name type="scientific">Litorimonas taeanensis</name>
    <dbReference type="NCBI Taxonomy" id="568099"/>
    <lineage>
        <taxon>Bacteria</taxon>
        <taxon>Pseudomonadati</taxon>
        <taxon>Pseudomonadota</taxon>
        <taxon>Alphaproteobacteria</taxon>
        <taxon>Maricaulales</taxon>
        <taxon>Robiginitomaculaceae</taxon>
    </lineage>
</organism>
<dbReference type="AlphaFoldDB" id="A0A420WDK0"/>
<dbReference type="Proteomes" id="UP000282211">
    <property type="component" value="Unassembled WGS sequence"/>
</dbReference>
<dbReference type="InParanoid" id="A0A420WDK0"/>
<keyword evidence="4" id="KW-1134">Transmembrane beta strand</keyword>
<comment type="subcellular location">
    <subcellularLocation>
        <location evidence="1">Cell outer membrane</location>
        <topology evidence="1">Multi-pass membrane protein</topology>
    </subcellularLocation>
</comment>
<feature type="domain" description="SLBB" evidence="16">
    <location>
        <begin position="170"/>
        <end position="248"/>
    </location>
</feature>
<evidence type="ECO:0000256" key="11">
    <source>
        <dbReference type="ARBA" id="ARBA00023136"/>
    </source>
</evidence>
<dbReference type="GO" id="GO:0046930">
    <property type="term" value="C:pore complex"/>
    <property type="evidence" value="ECO:0007669"/>
    <property type="project" value="UniProtKB-KW"/>
</dbReference>
<evidence type="ECO:0000259" key="15">
    <source>
        <dbReference type="Pfam" id="PF02563"/>
    </source>
</evidence>
<proteinExistence type="inferred from homology"/>
<keyword evidence="6" id="KW-0812">Transmembrane</keyword>
<dbReference type="InterPro" id="IPR003715">
    <property type="entry name" value="Poly_export_N"/>
</dbReference>
<dbReference type="Gene3D" id="3.10.560.10">
    <property type="entry name" value="Outer membrane lipoprotein wza domain like"/>
    <property type="match status" value="1"/>
</dbReference>
<evidence type="ECO:0000256" key="1">
    <source>
        <dbReference type="ARBA" id="ARBA00004571"/>
    </source>
</evidence>
<dbReference type="Pfam" id="PF02563">
    <property type="entry name" value="Poly_export"/>
    <property type="match status" value="1"/>
</dbReference>
<comment type="similarity">
    <text evidence="2">Belongs to the BexD/CtrA/VexA family.</text>
</comment>
<keyword evidence="10" id="KW-0626">Porin</keyword>
<evidence type="ECO:0000256" key="12">
    <source>
        <dbReference type="ARBA" id="ARBA00023139"/>
    </source>
</evidence>
<dbReference type="PANTHER" id="PTHR33619">
    <property type="entry name" value="POLYSACCHARIDE EXPORT PROTEIN GFCE-RELATED"/>
    <property type="match status" value="1"/>
</dbReference>
<dbReference type="OrthoDB" id="197007at2"/>
<feature type="domain" description="Polysaccharide export protein N-terminal" evidence="15">
    <location>
        <begin position="91"/>
        <end position="163"/>
    </location>
</feature>
<dbReference type="GO" id="GO:0015159">
    <property type="term" value="F:polysaccharide transmembrane transporter activity"/>
    <property type="evidence" value="ECO:0007669"/>
    <property type="project" value="InterPro"/>
</dbReference>
<dbReference type="InterPro" id="IPR054765">
    <property type="entry name" value="SLBB_dom"/>
</dbReference>
<evidence type="ECO:0000256" key="3">
    <source>
        <dbReference type="ARBA" id="ARBA00022448"/>
    </source>
</evidence>
<keyword evidence="11" id="KW-0472">Membrane</keyword>
<comment type="caution">
    <text evidence="17">The sequence shown here is derived from an EMBL/GenBank/DDBJ whole genome shotgun (WGS) entry which is preliminary data.</text>
</comment>
<sequence length="276" mass="30321">MRIFTVTKPAFITQMSQSVSWLESKLLARVNSLNLKSIVCVLFSFTLLTACSTVNSQSLEGQLDANGNPVSDMFVTEFPEVSLDQVIAQSRNDTFKVGDTAIVSVYNVETLSTDYVVDRAGNIVFPLIGTVKVAGLSTLEVQEALVERYGSQYLRNPSISVKIEARDLGKIVVDGAVEKPGVFELNNVIRLTEAIALAEGVTNDANLKEVFIIRDVNGERLVQSVNFENVRKLGTADPVIIPNDVVYIRDSFSRVAFREFLRTVPLLNTAAILATR</sequence>
<accession>A0A420WDK0</accession>
<gene>
    <name evidence="17" type="ORF">DES40_1880</name>
</gene>
<dbReference type="InterPro" id="IPR049712">
    <property type="entry name" value="Poly_export"/>
</dbReference>
<evidence type="ECO:0000256" key="5">
    <source>
        <dbReference type="ARBA" id="ARBA00022597"/>
    </source>
</evidence>
<dbReference type="GO" id="GO:0015288">
    <property type="term" value="F:porin activity"/>
    <property type="evidence" value="ECO:0007669"/>
    <property type="project" value="UniProtKB-KW"/>
</dbReference>
<evidence type="ECO:0000313" key="18">
    <source>
        <dbReference type="Proteomes" id="UP000282211"/>
    </source>
</evidence>
<evidence type="ECO:0000256" key="6">
    <source>
        <dbReference type="ARBA" id="ARBA00022692"/>
    </source>
</evidence>
<keyword evidence="14" id="KW-0449">Lipoprotein</keyword>
<evidence type="ECO:0000256" key="9">
    <source>
        <dbReference type="ARBA" id="ARBA00023065"/>
    </source>
</evidence>
<evidence type="ECO:0000313" key="17">
    <source>
        <dbReference type="EMBL" id="RKQ69099.1"/>
    </source>
</evidence>